<keyword evidence="5 10" id="KW-0132">Cell division</keyword>
<evidence type="ECO:0000256" key="4">
    <source>
        <dbReference type="ARBA" id="ARBA00022519"/>
    </source>
</evidence>
<keyword evidence="4 10" id="KW-0997">Cell inner membrane</keyword>
<evidence type="ECO:0000256" key="3">
    <source>
        <dbReference type="ARBA" id="ARBA00022475"/>
    </source>
</evidence>
<dbReference type="GO" id="GO:0015031">
    <property type="term" value="P:protein transport"/>
    <property type="evidence" value="ECO:0007669"/>
    <property type="project" value="InterPro"/>
</dbReference>
<evidence type="ECO:0000256" key="6">
    <source>
        <dbReference type="ARBA" id="ARBA00022692"/>
    </source>
</evidence>
<protein>
    <recommendedName>
        <fullName evidence="10">Tol-Pal system protein TolR</fullName>
    </recommendedName>
</protein>
<keyword evidence="12" id="KW-1185">Reference proteome</keyword>
<keyword evidence="7 10" id="KW-1133">Transmembrane helix</keyword>
<dbReference type="EMBL" id="SOBT01000008">
    <property type="protein sequence ID" value="TDU31967.1"/>
    <property type="molecule type" value="Genomic_DNA"/>
</dbReference>
<evidence type="ECO:0000313" key="12">
    <source>
        <dbReference type="Proteomes" id="UP000295341"/>
    </source>
</evidence>
<comment type="subcellular location">
    <subcellularLocation>
        <location evidence="10">Cell inner membrane</location>
        <topology evidence="10">Single-pass membrane protein</topology>
    </subcellularLocation>
    <subcellularLocation>
        <location evidence="1">Cell membrane</location>
        <topology evidence="1">Single-pass membrane protein</topology>
    </subcellularLocation>
</comment>
<dbReference type="Gene3D" id="3.30.420.270">
    <property type="match status" value="1"/>
</dbReference>
<dbReference type="GO" id="GO:0022857">
    <property type="term" value="F:transmembrane transporter activity"/>
    <property type="evidence" value="ECO:0007669"/>
    <property type="project" value="InterPro"/>
</dbReference>
<evidence type="ECO:0000256" key="1">
    <source>
        <dbReference type="ARBA" id="ARBA00004162"/>
    </source>
</evidence>
<evidence type="ECO:0000256" key="2">
    <source>
        <dbReference type="ARBA" id="ARBA00005811"/>
    </source>
</evidence>
<evidence type="ECO:0000256" key="5">
    <source>
        <dbReference type="ARBA" id="ARBA00022618"/>
    </source>
</evidence>
<keyword evidence="9 10" id="KW-0131">Cell cycle</keyword>
<comment type="caution">
    <text evidence="11">The sequence shown here is derived from an EMBL/GenBank/DDBJ whole genome shotgun (WGS) entry which is preliminary data.</text>
</comment>
<dbReference type="HAMAP" id="MF_02203">
    <property type="entry name" value="TolR"/>
    <property type="match status" value="1"/>
</dbReference>
<feature type="transmembrane region" description="Helical" evidence="10">
    <location>
        <begin position="22"/>
        <end position="43"/>
    </location>
</feature>
<reference evidence="11 12" key="1">
    <citation type="submission" date="2019-03" db="EMBL/GenBank/DDBJ databases">
        <title>Genomic Encyclopedia of Type Strains, Phase IV (KMG-IV): sequencing the most valuable type-strain genomes for metagenomic binning, comparative biology and taxonomic classification.</title>
        <authorList>
            <person name="Goeker M."/>
        </authorList>
    </citation>
    <scope>NUCLEOTIDE SEQUENCE [LARGE SCALE GENOMIC DNA]</scope>
    <source>
        <strain evidence="11 12">DSM 26377</strain>
    </source>
</reference>
<sequence length="155" mass="16510">MGASVGGGRGGGKRRMNAEINVVPYIDVMLVLLIIFMVTAPLLTQGVDVELPQTEAAPLVIDDEPLTLSVNRNGEMYLNRGEKIDAPLTDEEVVRIAGAIARNAKSDKGQMVLVEGDGQADYKYVAKAMTLLQTAGIKKIGFVTDPVDIPAKGTK</sequence>
<keyword evidence="3 10" id="KW-1003">Cell membrane</keyword>
<comment type="subunit">
    <text evidence="10">The Tol-Pal system is composed of five core proteins: the inner membrane proteins TolA, TolQ and TolR, the periplasmic protein TolB and the outer membrane protein Pal. They form a network linking the inner and outer membranes and the peptidoglycan layer.</text>
</comment>
<name>A0A4S3K9J5_9GAMM</name>
<dbReference type="InterPro" id="IPR003400">
    <property type="entry name" value="ExbD"/>
</dbReference>
<organism evidence="11 12">
    <name type="scientific">Panacagrimonas perspica</name>
    <dbReference type="NCBI Taxonomy" id="381431"/>
    <lineage>
        <taxon>Bacteria</taxon>
        <taxon>Pseudomonadati</taxon>
        <taxon>Pseudomonadota</taxon>
        <taxon>Gammaproteobacteria</taxon>
        <taxon>Nevskiales</taxon>
        <taxon>Nevskiaceae</taxon>
        <taxon>Panacagrimonas</taxon>
    </lineage>
</organism>
<dbReference type="NCBIfam" id="TIGR02801">
    <property type="entry name" value="tolR"/>
    <property type="match status" value="1"/>
</dbReference>
<keyword evidence="8 10" id="KW-0472">Membrane</keyword>
<comment type="function">
    <text evidence="10">Part of the Tol-Pal system, which plays a role in outer membrane invagination during cell division and is important for maintaining outer membrane integrity.</text>
</comment>
<dbReference type="PANTHER" id="PTHR30558:SF7">
    <property type="entry name" value="TOL-PAL SYSTEM PROTEIN TOLR"/>
    <property type="match status" value="1"/>
</dbReference>
<gene>
    <name evidence="10" type="primary">tolR</name>
    <name evidence="11" type="ORF">DFR24_1352</name>
</gene>
<proteinExistence type="inferred from homology"/>
<dbReference type="AlphaFoldDB" id="A0A4S3K9J5"/>
<dbReference type="OrthoDB" id="9798629at2"/>
<evidence type="ECO:0000256" key="10">
    <source>
        <dbReference type="HAMAP-Rule" id="MF_02203"/>
    </source>
</evidence>
<dbReference type="Pfam" id="PF02472">
    <property type="entry name" value="ExbD"/>
    <property type="match status" value="1"/>
</dbReference>
<evidence type="ECO:0000256" key="7">
    <source>
        <dbReference type="ARBA" id="ARBA00022989"/>
    </source>
</evidence>
<dbReference type="GO" id="GO:0005886">
    <property type="term" value="C:plasma membrane"/>
    <property type="evidence" value="ECO:0007669"/>
    <property type="project" value="UniProtKB-SubCell"/>
</dbReference>
<dbReference type="PANTHER" id="PTHR30558">
    <property type="entry name" value="EXBD MEMBRANE COMPONENT OF PMF-DRIVEN MACROMOLECULE IMPORT SYSTEM"/>
    <property type="match status" value="1"/>
</dbReference>
<accession>A0A4S3K9J5</accession>
<comment type="similarity">
    <text evidence="2 10">Belongs to the ExbD/TolR family.</text>
</comment>
<evidence type="ECO:0000256" key="9">
    <source>
        <dbReference type="ARBA" id="ARBA00023306"/>
    </source>
</evidence>
<dbReference type="RefSeq" id="WP_133880513.1">
    <property type="nucleotide sequence ID" value="NZ_MWIN01000004.1"/>
</dbReference>
<dbReference type="GO" id="GO:0051301">
    <property type="term" value="P:cell division"/>
    <property type="evidence" value="ECO:0007669"/>
    <property type="project" value="UniProtKB-UniRule"/>
</dbReference>
<dbReference type="InterPro" id="IPR014168">
    <property type="entry name" value="Tol-Pal_TolR"/>
</dbReference>
<dbReference type="Proteomes" id="UP000295341">
    <property type="component" value="Unassembled WGS sequence"/>
</dbReference>
<evidence type="ECO:0000256" key="8">
    <source>
        <dbReference type="ARBA" id="ARBA00023136"/>
    </source>
</evidence>
<keyword evidence="6 10" id="KW-0812">Transmembrane</keyword>
<evidence type="ECO:0000313" key="11">
    <source>
        <dbReference type="EMBL" id="TDU31967.1"/>
    </source>
</evidence>